<comment type="caution">
    <text evidence="1">The sequence shown here is derived from an EMBL/GenBank/DDBJ whole genome shotgun (WGS) entry which is preliminary data.</text>
</comment>
<sequence length="38" mass="4115">MGNFYTVSQKMINGNVEGVGDVNDDFKGGVRGTPWPAR</sequence>
<proteinExistence type="predicted"/>
<keyword evidence="2" id="KW-1185">Reference proteome</keyword>
<dbReference type="Proteomes" id="UP000239549">
    <property type="component" value="Unassembled WGS sequence"/>
</dbReference>
<dbReference type="EMBL" id="BFAV01000065">
    <property type="protein sequence ID" value="GBF32879.1"/>
    <property type="molecule type" value="Genomic_DNA"/>
</dbReference>
<protein>
    <submittedName>
        <fullName evidence="1">Uncharacterized protein</fullName>
    </submittedName>
</protein>
<name>A0A2L2X9G9_9FIRM</name>
<dbReference type="AlphaFoldDB" id="A0A2L2X9G9"/>
<reference evidence="2" key="1">
    <citation type="submission" date="2018-02" db="EMBL/GenBank/DDBJ databases">
        <title>Genome sequence of Desulfocucumis palustris strain NAW-5.</title>
        <authorList>
            <person name="Watanabe M."/>
            <person name="Kojima H."/>
            <person name="Fukui M."/>
        </authorList>
    </citation>
    <scope>NUCLEOTIDE SEQUENCE [LARGE SCALE GENOMIC DNA]</scope>
    <source>
        <strain evidence="2">NAW-5</strain>
    </source>
</reference>
<accession>A0A2L2X9G9</accession>
<evidence type="ECO:0000313" key="1">
    <source>
        <dbReference type="EMBL" id="GBF32879.1"/>
    </source>
</evidence>
<gene>
    <name evidence="1" type="ORF">DCCM_1976</name>
</gene>
<organism evidence="1 2">
    <name type="scientific">Desulfocucumis palustris</name>
    <dbReference type="NCBI Taxonomy" id="1898651"/>
    <lineage>
        <taxon>Bacteria</taxon>
        <taxon>Bacillati</taxon>
        <taxon>Bacillota</taxon>
        <taxon>Clostridia</taxon>
        <taxon>Eubacteriales</taxon>
        <taxon>Desulfocucumaceae</taxon>
        <taxon>Desulfocucumis</taxon>
    </lineage>
</organism>
<evidence type="ECO:0000313" key="2">
    <source>
        <dbReference type="Proteomes" id="UP000239549"/>
    </source>
</evidence>